<evidence type="ECO:0000256" key="1">
    <source>
        <dbReference type="SAM" id="Phobius"/>
    </source>
</evidence>
<sequence length="86" mass="9596">MDCDIIVKGPQEGREMKFFVIVTVAAIFGLAIGFSPIAPALLVTFLLVHKPARAEVPPPIQFIDRSKKGPRLDYKPRIWSSAREYA</sequence>
<proteinExistence type="predicted"/>
<dbReference type="EMBL" id="LCRO01000001">
    <property type="protein sequence ID" value="KKW36012.1"/>
    <property type="molecule type" value="Genomic_DNA"/>
</dbReference>
<accession>A0A0G2A514</accession>
<keyword evidence="1" id="KW-0472">Membrane</keyword>
<keyword evidence="1" id="KW-0812">Transmembrane</keyword>
<name>A0A0G2A514_9BACT</name>
<evidence type="ECO:0000313" key="2">
    <source>
        <dbReference type="EMBL" id="KKW36012.1"/>
    </source>
</evidence>
<keyword evidence="1" id="KW-1133">Transmembrane helix</keyword>
<gene>
    <name evidence="2" type="ORF">UY83_C0001G0043</name>
</gene>
<dbReference type="Proteomes" id="UP000034740">
    <property type="component" value="Unassembled WGS sequence"/>
</dbReference>
<protein>
    <submittedName>
        <fullName evidence="2">Uncharacterized protein</fullName>
    </submittedName>
</protein>
<reference evidence="2 3" key="1">
    <citation type="journal article" date="2015" name="Nature">
        <title>rRNA introns, odd ribosomes, and small enigmatic genomes across a large radiation of phyla.</title>
        <authorList>
            <person name="Brown C.T."/>
            <person name="Hug L.A."/>
            <person name="Thomas B.C."/>
            <person name="Sharon I."/>
            <person name="Castelle C.J."/>
            <person name="Singh A."/>
            <person name="Wilkins M.J."/>
            <person name="Williams K.H."/>
            <person name="Banfield J.F."/>
        </authorList>
    </citation>
    <scope>NUCLEOTIDE SEQUENCE [LARGE SCALE GENOMIC DNA]</scope>
</reference>
<dbReference type="AlphaFoldDB" id="A0A0G2A514"/>
<feature type="transmembrane region" description="Helical" evidence="1">
    <location>
        <begin position="18"/>
        <end position="48"/>
    </location>
</feature>
<comment type="caution">
    <text evidence="2">The sequence shown here is derived from an EMBL/GenBank/DDBJ whole genome shotgun (WGS) entry which is preliminary data.</text>
</comment>
<evidence type="ECO:0000313" key="3">
    <source>
        <dbReference type="Proteomes" id="UP000034740"/>
    </source>
</evidence>
<organism evidence="2 3">
    <name type="scientific">Candidatus Adlerbacteria bacterium GW2011_GWA1_54_10</name>
    <dbReference type="NCBI Taxonomy" id="1618605"/>
    <lineage>
        <taxon>Bacteria</taxon>
        <taxon>Candidatus Adleribacteriota</taxon>
    </lineage>
</organism>